<comment type="caution">
    <text evidence="1">The sequence shown here is derived from an EMBL/GenBank/DDBJ whole genome shotgun (WGS) entry which is preliminary data.</text>
</comment>
<organism evidence="1 2">
    <name type="scientific">[Lactobacillus] rogosae</name>
    <dbReference type="NCBI Taxonomy" id="706562"/>
    <lineage>
        <taxon>Bacteria</taxon>
        <taxon>Bacillati</taxon>
        <taxon>Bacillota</taxon>
        <taxon>Clostridia</taxon>
        <taxon>Lachnospirales</taxon>
        <taxon>Lachnospiraceae</taxon>
        <taxon>Lachnospira</taxon>
    </lineage>
</organism>
<gene>
    <name evidence="1" type="ORF">WMO14_04035</name>
</gene>
<proteinExistence type="predicted"/>
<sequence length="281" mass="33259">MNILFCGDKNIQNGLLIAVISLLEHTKEDLDVYVLTLNMSVNDKHYEPIDGRLSDYCNTELSKKYDNRLRIKFIDTSGLFNKEVPLANMSTRFTPCCMLRLFADEIAELPDRLLYLDTDIICRKDFTEFYYQNMENVEIAGVLDYYGSWFFRKNIFKRDYLNSGVLLMNMVQLKKTGLLKKCREMCTSKQMFMPDQSALNKLSVNKKICERKYNDQRRLHSDTVFQHFTTHFKFFPYVRTETVKPWQTEEVFGVLKIPREEYEVLFNKYKNALAELGSYEI</sequence>
<dbReference type="EMBL" id="JBBMER010000002">
    <property type="protein sequence ID" value="MEQ2379056.1"/>
    <property type="molecule type" value="Genomic_DNA"/>
</dbReference>
<keyword evidence="2" id="KW-1185">Reference proteome</keyword>
<protein>
    <submittedName>
        <fullName evidence="1">Glycosyltransferase</fullName>
    </submittedName>
</protein>
<evidence type="ECO:0000313" key="2">
    <source>
        <dbReference type="Proteomes" id="UP001442364"/>
    </source>
</evidence>
<dbReference type="Pfam" id="PF01501">
    <property type="entry name" value="Glyco_transf_8"/>
    <property type="match status" value="1"/>
</dbReference>
<dbReference type="InterPro" id="IPR002495">
    <property type="entry name" value="Glyco_trans_8"/>
</dbReference>
<dbReference type="Gene3D" id="3.90.550.10">
    <property type="entry name" value="Spore Coat Polysaccharide Biosynthesis Protein SpsA, Chain A"/>
    <property type="match status" value="1"/>
</dbReference>
<dbReference type="Proteomes" id="UP001442364">
    <property type="component" value="Unassembled WGS sequence"/>
</dbReference>
<accession>A0ABV1BXA5</accession>
<dbReference type="SUPFAM" id="SSF53448">
    <property type="entry name" value="Nucleotide-diphospho-sugar transferases"/>
    <property type="match status" value="1"/>
</dbReference>
<dbReference type="RefSeq" id="WP_022502573.1">
    <property type="nucleotide sequence ID" value="NZ_DAWCMB010000124.1"/>
</dbReference>
<dbReference type="InterPro" id="IPR029044">
    <property type="entry name" value="Nucleotide-diphossugar_trans"/>
</dbReference>
<reference evidence="1 2" key="1">
    <citation type="submission" date="2024-03" db="EMBL/GenBank/DDBJ databases">
        <title>Human intestinal bacterial collection.</title>
        <authorList>
            <person name="Pauvert C."/>
            <person name="Hitch T.C.A."/>
            <person name="Clavel T."/>
        </authorList>
    </citation>
    <scope>NUCLEOTIDE SEQUENCE [LARGE SCALE GENOMIC DNA]</scope>
    <source>
        <strain evidence="1 2">CLA-AA-H255</strain>
    </source>
</reference>
<evidence type="ECO:0000313" key="1">
    <source>
        <dbReference type="EMBL" id="MEQ2379056.1"/>
    </source>
</evidence>
<name>A0ABV1BXA5_9FIRM</name>